<evidence type="ECO:0000256" key="1">
    <source>
        <dbReference type="SAM" id="SignalP"/>
    </source>
</evidence>
<accession>G8Y0S4</accession>
<dbReference type="InterPro" id="IPR031452">
    <property type="entry name" value="Kre1"/>
</dbReference>
<proteinExistence type="predicted"/>
<reference evidence="2 3" key="1">
    <citation type="journal article" date="2012" name="G3 (Bethesda)">
        <title>Pichia sorbitophila, an interspecies yeast hybrid reveals early steps of genome resolution following polyploidization.</title>
        <authorList>
            <person name="Leh Louis V."/>
            <person name="Despons L."/>
            <person name="Friedrich A."/>
            <person name="Martin T."/>
            <person name="Durrens P."/>
            <person name="Casaregola S."/>
            <person name="Neuveglise C."/>
            <person name="Fairhead C."/>
            <person name="Marck C."/>
            <person name="Cruz J.A."/>
            <person name="Straub M.L."/>
            <person name="Kugler V."/>
            <person name="Sacerdot C."/>
            <person name="Uzunov Z."/>
            <person name="Thierry A."/>
            <person name="Weiss S."/>
            <person name="Bleykasten C."/>
            <person name="De Montigny J."/>
            <person name="Jacques N."/>
            <person name="Jung P."/>
            <person name="Lemaire M."/>
            <person name="Mallet S."/>
            <person name="Morel G."/>
            <person name="Richard G.F."/>
            <person name="Sarkar A."/>
            <person name="Savel G."/>
            <person name="Schacherer J."/>
            <person name="Seret M.L."/>
            <person name="Talla E."/>
            <person name="Samson G."/>
            <person name="Jubin C."/>
            <person name="Poulain J."/>
            <person name="Vacherie B."/>
            <person name="Barbe V."/>
            <person name="Pelletier E."/>
            <person name="Sherman D.J."/>
            <person name="Westhof E."/>
            <person name="Weissenbach J."/>
            <person name="Baret P.V."/>
            <person name="Wincker P."/>
            <person name="Gaillardin C."/>
            <person name="Dujon B."/>
            <person name="Souciet J.L."/>
        </authorList>
    </citation>
    <scope>NUCLEOTIDE SEQUENCE [LARGE SCALE GENOMIC DNA]</scope>
    <source>
        <strain evidence="3">ATCC MYA-4447 / BCRC 22081 / CBS 7064 / NBRC 10061 / NRRL Y-12695</strain>
    </source>
</reference>
<feature type="signal peptide" evidence="1">
    <location>
        <begin position="1"/>
        <end position="19"/>
    </location>
</feature>
<dbReference type="Proteomes" id="UP000005222">
    <property type="component" value="Chromosome N"/>
</dbReference>
<dbReference type="OrthoDB" id="5406216at2759"/>
<dbReference type="EMBL" id="FO082046">
    <property type="protein sequence ID" value="CCE86427.1"/>
    <property type="molecule type" value="Genomic_DNA"/>
</dbReference>
<name>G8Y0S4_PICSO</name>
<evidence type="ECO:0000313" key="3">
    <source>
        <dbReference type="Proteomes" id="UP000005222"/>
    </source>
</evidence>
<sequence>MRVVAFCLLVVALVMSVWAAEDTSTTSVTTAWITLTSNGKLTTAPTAYSQSFHSVTTTESPSKGSIGLGTISGNIGGVRSYTEVTVSANNAAAFGRSLPGAPSVFGWGTKINVSLLLLTATFVALFL</sequence>
<feature type="chain" id="PRO_5003518522" evidence="1">
    <location>
        <begin position="20"/>
        <end position="127"/>
    </location>
</feature>
<protein>
    <submittedName>
        <fullName evidence="2">Piso0_004916 protein</fullName>
    </submittedName>
</protein>
<keyword evidence="1" id="KW-0732">Signal</keyword>
<dbReference type="GO" id="GO:0031505">
    <property type="term" value="P:fungal-type cell wall organization"/>
    <property type="evidence" value="ECO:0007669"/>
    <property type="project" value="InterPro"/>
</dbReference>
<dbReference type="AlphaFoldDB" id="G8Y0S4"/>
<dbReference type="Pfam" id="PF17056">
    <property type="entry name" value="KRE1"/>
    <property type="match status" value="1"/>
</dbReference>
<evidence type="ECO:0000313" key="2">
    <source>
        <dbReference type="EMBL" id="CCE86427.1"/>
    </source>
</evidence>
<gene>
    <name evidence="2" type="primary">Piso0_004916</name>
    <name evidence="2" type="ORF">GNLVRS01_PISO0N03907g</name>
</gene>
<keyword evidence="3" id="KW-1185">Reference proteome</keyword>
<dbReference type="InParanoid" id="G8Y0S4"/>
<dbReference type="eggNOG" id="ENOG502SFZS">
    <property type="taxonomic scope" value="Eukaryota"/>
</dbReference>
<dbReference type="OMA" id="FFHFIAW"/>
<dbReference type="HOGENOM" id="CLU_2038897_0_0_1"/>
<organism evidence="2 3">
    <name type="scientific">Pichia sorbitophila (strain ATCC MYA-4447 / BCRC 22081 / CBS 7064 / NBRC 10061 / NRRL Y-12695)</name>
    <name type="common">Hybrid yeast</name>
    <dbReference type="NCBI Taxonomy" id="559304"/>
    <lineage>
        <taxon>Eukaryota</taxon>
        <taxon>Fungi</taxon>
        <taxon>Dikarya</taxon>
        <taxon>Ascomycota</taxon>
        <taxon>Saccharomycotina</taxon>
        <taxon>Pichiomycetes</taxon>
        <taxon>Debaryomycetaceae</taxon>
        <taxon>Millerozyma</taxon>
    </lineage>
</organism>